<keyword evidence="5" id="KW-0862">Zinc</keyword>
<dbReference type="Proteomes" id="UP001363622">
    <property type="component" value="Unassembled WGS sequence"/>
</dbReference>
<evidence type="ECO:0000256" key="9">
    <source>
        <dbReference type="SAM" id="Coils"/>
    </source>
</evidence>
<dbReference type="Gene3D" id="3.30.40.10">
    <property type="entry name" value="Zinc/RING finger domain, C3HC4 (zinc finger)"/>
    <property type="match status" value="1"/>
</dbReference>
<keyword evidence="14" id="KW-1185">Reference proteome</keyword>
<proteinExistence type="predicted"/>
<dbReference type="SUPFAM" id="SSF57850">
    <property type="entry name" value="RING/U-box"/>
    <property type="match status" value="1"/>
</dbReference>
<comment type="subcellular location">
    <subcellularLocation>
        <location evidence="1">Nucleus</location>
    </subcellularLocation>
</comment>
<dbReference type="NCBIfam" id="TIGR00570">
    <property type="entry name" value="cdk7"/>
    <property type="match status" value="1"/>
</dbReference>
<evidence type="ECO:0000256" key="8">
    <source>
        <dbReference type="ARBA" id="ARBA00033277"/>
    </source>
</evidence>
<dbReference type="GO" id="GO:0016301">
    <property type="term" value="F:kinase activity"/>
    <property type="evidence" value="ECO:0007669"/>
    <property type="project" value="UniProtKB-KW"/>
</dbReference>
<dbReference type="PROSITE" id="PS00518">
    <property type="entry name" value="ZF_RING_1"/>
    <property type="match status" value="1"/>
</dbReference>
<organism evidence="13 14">
    <name type="scientific">Phyllosticta citriasiana</name>
    <dbReference type="NCBI Taxonomy" id="595635"/>
    <lineage>
        <taxon>Eukaryota</taxon>
        <taxon>Fungi</taxon>
        <taxon>Dikarya</taxon>
        <taxon>Ascomycota</taxon>
        <taxon>Pezizomycotina</taxon>
        <taxon>Dothideomycetes</taxon>
        <taxon>Dothideomycetes incertae sedis</taxon>
        <taxon>Botryosphaeriales</taxon>
        <taxon>Phyllostictaceae</taxon>
        <taxon>Phyllosticta</taxon>
    </lineage>
</organism>
<dbReference type="InterPro" id="IPR013083">
    <property type="entry name" value="Znf_RING/FYVE/PHD"/>
</dbReference>
<dbReference type="EMBL" id="JBBPHU010000005">
    <property type="protein sequence ID" value="KAK7517967.1"/>
    <property type="molecule type" value="Genomic_DNA"/>
</dbReference>
<name>A0ABR1KQI3_9PEZI</name>
<keyword evidence="13" id="KW-0808">Transferase</keyword>
<accession>A0ABR1KQI3</accession>
<dbReference type="CDD" id="cd16573">
    <property type="entry name" value="RING-HC_TFB3-like"/>
    <property type="match status" value="1"/>
</dbReference>
<dbReference type="PANTHER" id="PTHR12683:SF13">
    <property type="entry name" value="CDK-ACTIVATING KINASE ASSEMBLY FACTOR MAT1"/>
    <property type="match status" value="1"/>
</dbReference>
<feature type="region of interest" description="Disordered" evidence="10">
    <location>
        <begin position="258"/>
        <end position="323"/>
    </location>
</feature>
<dbReference type="PANTHER" id="PTHR12683">
    <property type="entry name" value="CDK-ACTIVATING KINASE ASSEMBLY FACTOR MAT1"/>
    <property type="match status" value="1"/>
</dbReference>
<reference evidence="13 14" key="1">
    <citation type="submission" date="2024-04" db="EMBL/GenBank/DDBJ databases">
        <title>Phyllosticta paracitricarpa is synonymous to the EU quarantine fungus P. citricarpa based on phylogenomic analyses.</title>
        <authorList>
            <consortium name="Lawrence Berkeley National Laboratory"/>
            <person name="Van Ingen-Buijs V.A."/>
            <person name="Van Westerhoven A.C."/>
            <person name="Haridas S."/>
            <person name="Skiadas P."/>
            <person name="Martin F."/>
            <person name="Groenewald J.Z."/>
            <person name="Crous P.W."/>
            <person name="Seidl M.F."/>
        </authorList>
    </citation>
    <scope>NUCLEOTIDE SEQUENCE [LARGE SCALE GENOMIC DNA]</scope>
    <source>
        <strain evidence="13 14">CBS 123371</strain>
    </source>
</reference>
<evidence type="ECO:0000256" key="7">
    <source>
        <dbReference type="ARBA" id="ARBA00029873"/>
    </source>
</evidence>
<evidence type="ECO:0000259" key="11">
    <source>
        <dbReference type="Pfam" id="PF06391"/>
    </source>
</evidence>
<sequence length="413" mass="46044">MSRAARRESGAIAVKGPVEDGGELQLLHAHFSSLRLQEALAVDDEASPANQFVDDIDICPVCKSSRYLNPHMRFLINPECYHQMCESCVDRIYSHGPAPCRVAGCSKTLRKNRFRKKTFEDVEIEREVDIRRRVAAVFNRREDEFESIQDYNNYLNDVEDVTYDLIHRVNIEAAEAKLRQYAESNAASIKENKSLAEEEANAWEAAQAEEKEQARLRREAAVREDEELARERLEGRRDVLNQLASGQGDAKKITQTHLKRANQTRASGSTPMLPSSSSRVSAKAPAPSNGAPSASGFQIKGLKKRLPKEPEKPFDPFDGDTDARKYTVPKERYDWDYLDSFAKAVPAAVAGGYDFREYYSRALCDAFAGFTVFVQDELAATYSSTEAPQVVTKAAAVAGVGVAKADVNMDDVF</sequence>
<evidence type="ECO:0000256" key="1">
    <source>
        <dbReference type="ARBA" id="ARBA00004123"/>
    </source>
</evidence>
<feature type="domain" description="MAT1 centre" evidence="11">
    <location>
        <begin position="109"/>
        <end position="290"/>
    </location>
</feature>
<dbReference type="Pfam" id="PF17121">
    <property type="entry name" value="zf-C3HC4_5"/>
    <property type="match status" value="1"/>
</dbReference>
<feature type="compositionally biased region" description="Low complexity" evidence="10">
    <location>
        <begin position="267"/>
        <end position="295"/>
    </location>
</feature>
<evidence type="ECO:0000256" key="3">
    <source>
        <dbReference type="ARBA" id="ARBA00022723"/>
    </source>
</evidence>
<keyword evidence="6" id="KW-0539">Nucleus</keyword>
<dbReference type="Pfam" id="PF06391">
    <property type="entry name" value="MAT1"/>
    <property type="match status" value="1"/>
</dbReference>
<dbReference type="InterPro" id="IPR004575">
    <property type="entry name" value="MAT1/Tfb3"/>
</dbReference>
<feature type="compositionally biased region" description="Basic and acidic residues" evidence="10">
    <location>
        <begin position="307"/>
        <end position="323"/>
    </location>
</feature>
<dbReference type="InterPro" id="IPR015877">
    <property type="entry name" value="MAT1_centre"/>
</dbReference>
<keyword evidence="13" id="KW-0418">Kinase</keyword>
<protein>
    <recommendedName>
        <fullName evidence="2">RNA polymerase II transcription factor B subunit 3</fullName>
    </recommendedName>
    <alternativeName>
        <fullName evidence="8">RNA polymerase II transcription factor B 38 kDa subunit</fullName>
    </alternativeName>
    <alternativeName>
        <fullName evidence="7">RNA polymerase II transcription factor B p38 subunit</fullName>
    </alternativeName>
</protein>
<evidence type="ECO:0000256" key="6">
    <source>
        <dbReference type="ARBA" id="ARBA00023242"/>
    </source>
</evidence>
<evidence type="ECO:0000256" key="10">
    <source>
        <dbReference type="SAM" id="MobiDB-lite"/>
    </source>
</evidence>
<evidence type="ECO:0000313" key="14">
    <source>
        <dbReference type="Proteomes" id="UP001363622"/>
    </source>
</evidence>
<feature type="coiled-coil region" evidence="9">
    <location>
        <begin position="171"/>
        <end position="243"/>
    </location>
</feature>
<feature type="domain" description="RING-type" evidence="12">
    <location>
        <begin position="57"/>
        <end position="105"/>
    </location>
</feature>
<evidence type="ECO:0000256" key="2">
    <source>
        <dbReference type="ARBA" id="ARBA00022257"/>
    </source>
</evidence>
<evidence type="ECO:0000259" key="12">
    <source>
        <dbReference type="Pfam" id="PF17121"/>
    </source>
</evidence>
<keyword evidence="4" id="KW-0863">Zinc-finger</keyword>
<dbReference type="InterPro" id="IPR017907">
    <property type="entry name" value="Znf_RING_CS"/>
</dbReference>
<evidence type="ECO:0000313" key="13">
    <source>
        <dbReference type="EMBL" id="KAK7517967.1"/>
    </source>
</evidence>
<gene>
    <name evidence="13" type="ORF">IWZ03DRAFT_359998</name>
</gene>
<comment type="caution">
    <text evidence="13">The sequence shown here is derived from an EMBL/GenBank/DDBJ whole genome shotgun (WGS) entry which is preliminary data.</text>
</comment>
<evidence type="ECO:0000256" key="4">
    <source>
        <dbReference type="ARBA" id="ARBA00022771"/>
    </source>
</evidence>
<dbReference type="InterPro" id="IPR001841">
    <property type="entry name" value="Znf_RING"/>
</dbReference>
<keyword evidence="9" id="KW-0175">Coiled coil</keyword>
<evidence type="ECO:0000256" key="5">
    <source>
        <dbReference type="ARBA" id="ARBA00022833"/>
    </source>
</evidence>
<keyword evidence="3" id="KW-0479">Metal-binding</keyword>